<evidence type="ECO:0000313" key="2">
    <source>
        <dbReference type="Proteomes" id="UP000076079"/>
    </source>
</evidence>
<proteinExistence type="predicted"/>
<dbReference type="AlphaFoldDB" id="A0A143PK13"/>
<protein>
    <recommendedName>
        <fullName evidence="3">LysM domain-containing protein</fullName>
    </recommendedName>
</protein>
<keyword evidence="2" id="KW-1185">Reference proteome</keyword>
<name>A0A143PK13_LUTPR</name>
<reference evidence="1 2" key="1">
    <citation type="journal article" date="2016" name="Genome Announc.">
        <title>First Complete Genome Sequence of a Subdivision 6 Acidobacterium Strain.</title>
        <authorList>
            <person name="Huang S."/>
            <person name="Vieira S."/>
            <person name="Bunk B."/>
            <person name="Riedel T."/>
            <person name="Sproer C."/>
            <person name="Overmann J."/>
        </authorList>
    </citation>
    <scope>NUCLEOTIDE SEQUENCE [LARGE SCALE GENOMIC DNA]</scope>
    <source>
        <strain evidence="2">DSM 100886 HEG_-6_39</strain>
    </source>
</reference>
<dbReference type="Proteomes" id="UP000076079">
    <property type="component" value="Chromosome"/>
</dbReference>
<accession>A0A143PK13</accession>
<dbReference type="STRING" id="1855912.LuPra_01608"/>
<reference evidence="2" key="2">
    <citation type="submission" date="2016-04" db="EMBL/GenBank/DDBJ databases">
        <title>First Complete Genome Sequence of a Subdivision 6 Acidobacterium.</title>
        <authorList>
            <person name="Huang S."/>
            <person name="Vieira S."/>
            <person name="Bunk B."/>
            <person name="Riedel T."/>
            <person name="Sproeer C."/>
            <person name="Overmann J."/>
        </authorList>
    </citation>
    <scope>NUCLEOTIDE SEQUENCE [LARGE SCALE GENOMIC DNA]</scope>
    <source>
        <strain evidence="2">DSM 100886 HEG_-6_39</strain>
    </source>
</reference>
<dbReference type="PATRIC" id="fig|1813736.3.peg.1668"/>
<gene>
    <name evidence="1" type="ORF">LuPra_01608</name>
</gene>
<dbReference type="EMBL" id="CP015136">
    <property type="protein sequence ID" value="AMY08408.1"/>
    <property type="molecule type" value="Genomic_DNA"/>
</dbReference>
<evidence type="ECO:0000313" key="1">
    <source>
        <dbReference type="EMBL" id="AMY08408.1"/>
    </source>
</evidence>
<sequence>MTDQFPPSSRYARIETATWTGRDGRPVVYLRRRFVPAPESLATAGTHVVGQGDRVDTIAAQHIGDPEQFWRVCDGNGVLQPSEVTEVVGRRVRIPLPEGMPGGPDHE</sequence>
<organism evidence="1 2">
    <name type="scientific">Luteitalea pratensis</name>
    <dbReference type="NCBI Taxonomy" id="1855912"/>
    <lineage>
        <taxon>Bacteria</taxon>
        <taxon>Pseudomonadati</taxon>
        <taxon>Acidobacteriota</taxon>
        <taxon>Vicinamibacteria</taxon>
        <taxon>Vicinamibacterales</taxon>
        <taxon>Vicinamibacteraceae</taxon>
        <taxon>Luteitalea</taxon>
    </lineage>
</organism>
<dbReference type="KEGG" id="abac:LuPra_01608"/>
<dbReference type="OrthoDB" id="9809850at2"/>
<evidence type="ECO:0008006" key="3">
    <source>
        <dbReference type="Google" id="ProtNLM"/>
    </source>
</evidence>
<dbReference type="RefSeq" id="WP_110170256.1">
    <property type="nucleotide sequence ID" value="NZ_CP015136.1"/>
</dbReference>